<dbReference type="GO" id="GO:0003723">
    <property type="term" value="F:RNA binding"/>
    <property type="evidence" value="ECO:0007669"/>
    <property type="project" value="UniProtKB-UniRule"/>
</dbReference>
<feature type="domain" description="F-box" evidence="3">
    <location>
        <begin position="305"/>
        <end position="349"/>
    </location>
</feature>
<protein>
    <submittedName>
        <fullName evidence="5">RNA-binding protein EEED8.10</fullName>
    </submittedName>
</protein>
<dbReference type="InterPro" id="IPR000504">
    <property type="entry name" value="RRM_dom"/>
</dbReference>
<dbReference type="SMART" id="SM00360">
    <property type="entry name" value="RRM"/>
    <property type="match status" value="1"/>
</dbReference>
<dbReference type="InterPro" id="IPR032675">
    <property type="entry name" value="LRR_dom_sf"/>
</dbReference>
<dbReference type="Proteomes" id="UP000887572">
    <property type="component" value="Unplaced"/>
</dbReference>
<evidence type="ECO:0000256" key="1">
    <source>
        <dbReference type="PROSITE-ProRule" id="PRU00176"/>
    </source>
</evidence>
<dbReference type="SUPFAM" id="SSF54928">
    <property type="entry name" value="RNA-binding domain, RBD"/>
    <property type="match status" value="1"/>
</dbReference>
<dbReference type="AlphaFoldDB" id="A0A914IAK7"/>
<evidence type="ECO:0000313" key="5">
    <source>
        <dbReference type="WBParaSite" id="Gr19_v10_g841.t1"/>
    </source>
</evidence>
<dbReference type="SUPFAM" id="SSF52047">
    <property type="entry name" value="RNI-like"/>
    <property type="match status" value="1"/>
</dbReference>
<dbReference type="SUPFAM" id="SSF81383">
    <property type="entry name" value="F-box domain"/>
    <property type="match status" value="1"/>
</dbReference>
<name>A0A914IAK7_GLORO</name>
<dbReference type="WBParaSite" id="Gr19_v10_g841.t1">
    <property type="protein sequence ID" value="Gr19_v10_g841.t1"/>
    <property type="gene ID" value="Gr19_v10_g841"/>
</dbReference>
<keyword evidence="4" id="KW-1185">Reference proteome</keyword>
<dbReference type="InterPro" id="IPR012677">
    <property type="entry name" value="Nucleotide-bd_a/b_plait_sf"/>
</dbReference>
<evidence type="ECO:0000259" key="2">
    <source>
        <dbReference type="PROSITE" id="PS50102"/>
    </source>
</evidence>
<dbReference type="PROSITE" id="PS50181">
    <property type="entry name" value="FBOX"/>
    <property type="match status" value="1"/>
</dbReference>
<sequence length="834" mass="92589">MWPQTSEGTAFFLSGRMDQLHGGRVFQRQATFKMLRRLHEHNLENKGLNNLSEAFQNFVTRAKFFSIGRLRRTWSHSAVEFMKYRRLLPMLVGDEHDAGNVFDDFDEFVACDPASSAVGLGLPFTDRRDTSSSTMAGVVGGAQDERKIFVSNVSTRATKSQLQSFFSKFGKVQACHIPADKSRREISLYATLPKHPKKWHGICVVTFKSAQSATKAKRASSDELVFYGQQMHLGPNVSSGIIRRRAGSAQLSPRTHEAGEQQLRQQCSTTVDGGAAVLSRTSSSSSMTSTMSNCSGLTLSSTQCGLNLSELPERALVVLLHYVGPIDRIRFERVSKSWLEASASAWLNTERLLFGEDQDLVNFFCSRRPLRHVHLNILRRCGNTLKVLSLAGVNHLLDDRAIIELGTLCPNLVEMDLSGVVASPEALRVLTESLPSLRSLAYREMVHTNERAFWFLFKAVALHMRVVDLRGCARLRGRFFKLFGNELEEVLLDGCRQIDDQLIEDLCNRCCCLRMLKLDRCSRLSDESLSLISRHLKQLDTLTLCGDFPKFSNALMVGHLPRITSLQSLSLDYNCLVNDTLLVAIAEGLPALRTFSCAFAGTDKSISPEGLSRLAKLKRIENLDLSGIAAVNNAVLATLCGQCAQLKRILLRSCSYLGPDGVTEFRCLKNVEHIDLSGCILVSTDCVQTLCNAFKEDDCDSKMSQDDGAMMISLVVGGTVCESHRLRVARSSRVVLDFSDNSALGANARMGADADLQDLLLAGKHGDELEEDEDDDDEFRILSAHRTFMTDALFTEEEPLHFDDEQSVLEWAEREAVQLGLLGTSEPQTSTSEK</sequence>
<dbReference type="GO" id="GO:0031146">
    <property type="term" value="P:SCF-dependent proteasomal ubiquitin-dependent protein catabolic process"/>
    <property type="evidence" value="ECO:0007669"/>
    <property type="project" value="TreeGrafter"/>
</dbReference>
<feature type="domain" description="RRM" evidence="2">
    <location>
        <begin position="146"/>
        <end position="238"/>
    </location>
</feature>
<dbReference type="InterPro" id="IPR035979">
    <property type="entry name" value="RBD_domain_sf"/>
</dbReference>
<dbReference type="Pfam" id="PF00076">
    <property type="entry name" value="RRM_1"/>
    <property type="match status" value="1"/>
</dbReference>
<dbReference type="PANTHER" id="PTHR13318">
    <property type="entry name" value="PARTNER OF PAIRED, ISOFORM B-RELATED"/>
    <property type="match status" value="1"/>
</dbReference>
<dbReference type="InterPro" id="IPR036047">
    <property type="entry name" value="F-box-like_dom_sf"/>
</dbReference>
<dbReference type="Gene3D" id="3.30.70.330">
    <property type="match status" value="1"/>
</dbReference>
<evidence type="ECO:0000313" key="4">
    <source>
        <dbReference type="Proteomes" id="UP000887572"/>
    </source>
</evidence>
<dbReference type="Gene3D" id="3.80.10.10">
    <property type="entry name" value="Ribonuclease Inhibitor"/>
    <property type="match status" value="2"/>
</dbReference>
<keyword evidence="1" id="KW-0694">RNA-binding</keyword>
<dbReference type="GO" id="GO:0019005">
    <property type="term" value="C:SCF ubiquitin ligase complex"/>
    <property type="evidence" value="ECO:0007669"/>
    <property type="project" value="TreeGrafter"/>
</dbReference>
<reference evidence="5" key="1">
    <citation type="submission" date="2022-11" db="UniProtKB">
        <authorList>
            <consortium name="WormBaseParasite"/>
        </authorList>
    </citation>
    <scope>IDENTIFICATION</scope>
</reference>
<organism evidence="4 5">
    <name type="scientific">Globodera rostochiensis</name>
    <name type="common">Golden nematode worm</name>
    <name type="synonym">Heterodera rostochiensis</name>
    <dbReference type="NCBI Taxonomy" id="31243"/>
    <lineage>
        <taxon>Eukaryota</taxon>
        <taxon>Metazoa</taxon>
        <taxon>Ecdysozoa</taxon>
        <taxon>Nematoda</taxon>
        <taxon>Chromadorea</taxon>
        <taxon>Rhabditida</taxon>
        <taxon>Tylenchina</taxon>
        <taxon>Tylenchomorpha</taxon>
        <taxon>Tylenchoidea</taxon>
        <taxon>Heteroderidae</taxon>
        <taxon>Heteroderinae</taxon>
        <taxon>Globodera</taxon>
    </lineage>
</organism>
<proteinExistence type="predicted"/>
<evidence type="ECO:0000259" key="3">
    <source>
        <dbReference type="PROSITE" id="PS50181"/>
    </source>
</evidence>
<dbReference type="InterPro" id="IPR001810">
    <property type="entry name" value="F-box_dom"/>
</dbReference>
<accession>A0A914IAK7</accession>
<dbReference type="PROSITE" id="PS50102">
    <property type="entry name" value="RRM"/>
    <property type="match status" value="1"/>
</dbReference>